<proteinExistence type="predicted"/>
<dbReference type="AlphaFoldDB" id="A0A392MWX3"/>
<evidence type="ECO:0000313" key="2">
    <source>
        <dbReference type="EMBL" id="MCH92046.1"/>
    </source>
</evidence>
<evidence type="ECO:0000313" key="3">
    <source>
        <dbReference type="Proteomes" id="UP000265520"/>
    </source>
</evidence>
<feature type="compositionally biased region" description="Basic and acidic residues" evidence="1">
    <location>
        <begin position="201"/>
        <end position="224"/>
    </location>
</feature>
<name>A0A392MWX3_9FABA</name>
<keyword evidence="3" id="KW-1185">Reference proteome</keyword>
<dbReference type="EMBL" id="LXQA010021760">
    <property type="protein sequence ID" value="MCH92046.1"/>
    <property type="molecule type" value="Genomic_DNA"/>
</dbReference>
<dbReference type="PANTHER" id="PTHR33067">
    <property type="entry name" value="RNA-DIRECTED DNA POLYMERASE-RELATED"/>
    <property type="match status" value="1"/>
</dbReference>
<evidence type="ECO:0000256" key="1">
    <source>
        <dbReference type="SAM" id="MobiDB-lite"/>
    </source>
</evidence>
<sequence>MTAIWEDFPEECKKNLEASIEACKTHNAPIEHAIEIYHEFIRRPRRHLSIFEAWIEFDEEKDLEAQRGESTKSLTTQIELDSKGNKGKDFEADEEVVKAIEEVVQEKNEKSSLPKENTKDVETFMQTEKRLKESSPQEEQLQKKPQKKREDPRSLPITCSIGEVNIEGALCDLDSNINLMPLYLADRLEEAHPEEEDKEEDQEKQLGKIEMNRRDVIEKPEAMKETSGMKISIGELNPNQ</sequence>
<feature type="region of interest" description="Disordered" evidence="1">
    <location>
        <begin position="190"/>
        <end position="240"/>
    </location>
</feature>
<accession>A0A392MWX3</accession>
<protein>
    <submittedName>
        <fullName evidence="2">Uncharacterized protein</fullName>
    </submittedName>
</protein>
<dbReference type="PANTHER" id="PTHR33067:SF9">
    <property type="entry name" value="RNA-DIRECTED DNA POLYMERASE"/>
    <property type="match status" value="1"/>
</dbReference>
<comment type="caution">
    <text evidence="2">The sequence shown here is derived from an EMBL/GenBank/DDBJ whole genome shotgun (WGS) entry which is preliminary data.</text>
</comment>
<gene>
    <name evidence="2" type="ORF">A2U01_0012978</name>
</gene>
<dbReference type="Proteomes" id="UP000265520">
    <property type="component" value="Unassembled WGS sequence"/>
</dbReference>
<feature type="region of interest" description="Disordered" evidence="1">
    <location>
        <begin position="128"/>
        <end position="154"/>
    </location>
</feature>
<organism evidence="2 3">
    <name type="scientific">Trifolium medium</name>
    <dbReference type="NCBI Taxonomy" id="97028"/>
    <lineage>
        <taxon>Eukaryota</taxon>
        <taxon>Viridiplantae</taxon>
        <taxon>Streptophyta</taxon>
        <taxon>Embryophyta</taxon>
        <taxon>Tracheophyta</taxon>
        <taxon>Spermatophyta</taxon>
        <taxon>Magnoliopsida</taxon>
        <taxon>eudicotyledons</taxon>
        <taxon>Gunneridae</taxon>
        <taxon>Pentapetalae</taxon>
        <taxon>rosids</taxon>
        <taxon>fabids</taxon>
        <taxon>Fabales</taxon>
        <taxon>Fabaceae</taxon>
        <taxon>Papilionoideae</taxon>
        <taxon>50 kb inversion clade</taxon>
        <taxon>NPAAA clade</taxon>
        <taxon>Hologalegina</taxon>
        <taxon>IRL clade</taxon>
        <taxon>Trifolieae</taxon>
        <taxon>Trifolium</taxon>
    </lineage>
</organism>
<reference evidence="2 3" key="1">
    <citation type="journal article" date="2018" name="Front. Plant Sci.">
        <title>Red Clover (Trifolium pratense) and Zigzag Clover (T. medium) - A Picture of Genomic Similarities and Differences.</title>
        <authorList>
            <person name="Dluhosova J."/>
            <person name="Istvanek J."/>
            <person name="Nedelnik J."/>
            <person name="Repkova J."/>
        </authorList>
    </citation>
    <scope>NUCLEOTIDE SEQUENCE [LARGE SCALE GENOMIC DNA]</scope>
    <source>
        <strain evidence="3">cv. 10/8</strain>
        <tissue evidence="2">Leaf</tissue>
    </source>
</reference>